<evidence type="ECO:0000256" key="3">
    <source>
        <dbReference type="ARBA" id="ARBA00023163"/>
    </source>
</evidence>
<sequence>MEFKHLAKGYKLIECENLEIAASCEAHFDEGECTESEFYHPSNVLVYVEQGSLEIELDNKRYLFTKGQICLVRKYTHVKLSKRFAKEEKQAKTYAFMMRDKFLRNVITNFKFKKDLQPIGERILELAPTKNLLDIIASIKYAVDNKQYLNTVELETNLVKSLKAIINSNPKLAILFKEFTLAKRVDLKLFMDLSFMPKKTLKELAELSGRSLSTFEREFKLIFDTTPHQWILKKRLQLAHDLLLSTNKYVSDICIECGFEDLGHFSKVFKNEFGLNPSEIKNNSSIEII</sequence>
<dbReference type="InterPro" id="IPR018062">
    <property type="entry name" value="HTH_AraC-typ_CS"/>
</dbReference>
<dbReference type="SUPFAM" id="SSF46689">
    <property type="entry name" value="Homeodomain-like"/>
    <property type="match status" value="1"/>
</dbReference>
<dbReference type="InterPro" id="IPR011051">
    <property type="entry name" value="RmlC_Cupin_sf"/>
</dbReference>
<dbReference type="InterPro" id="IPR020449">
    <property type="entry name" value="Tscrpt_reg_AraC-type_HTH"/>
</dbReference>
<dbReference type="PANTHER" id="PTHR43280:SF2">
    <property type="entry name" value="HTH-TYPE TRANSCRIPTIONAL REGULATOR EXSA"/>
    <property type="match status" value="1"/>
</dbReference>
<dbReference type="InterPro" id="IPR018060">
    <property type="entry name" value="HTH_AraC"/>
</dbReference>
<protein>
    <submittedName>
        <fullName evidence="5">Helix-turn-helix transcriptional regulator</fullName>
    </submittedName>
</protein>
<dbReference type="InterPro" id="IPR014710">
    <property type="entry name" value="RmlC-like_jellyroll"/>
</dbReference>
<keyword evidence="1" id="KW-0805">Transcription regulation</keyword>
<gene>
    <name evidence="5" type="ORF">ABGB03_03355</name>
</gene>
<dbReference type="InterPro" id="IPR009057">
    <property type="entry name" value="Homeodomain-like_sf"/>
</dbReference>
<dbReference type="InterPro" id="IPR054015">
    <property type="entry name" value="ExsA-like_N"/>
</dbReference>
<dbReference type="SUPFAM" id="SSF51182">
    <property type="entry name" value="RmlC-like cupins"/>
    <property type="match status" value="1"/>
</dbReference>
<proteinExistence type="predicted"/>
<dbReference type="PRINTS" id="PR00032">
    <property type="entry name" value="HTHARAC"/>
</dbReference>
<keyword evidence="3" id="KW-0804">Transcription</keyword>
<dbReference type="Pfam" id="PF12833">
    <property type="entry name" value="HTH_18"/>
    <property type="match status" value="1"/>
</dbReference>
<evidence type="ECO:0000256" key="2">
    <source>
        <dbReference type="ARBA" id="ARBA00023125"/>
    </source>
</evidence>
<dbReference type="SMART" id="SM00342">
    <property type="entry name" value="HTH_ARAC"/>
    <property type="match status" value="1"/>
</dbReference>
<dbReference type="EMBL" id="CP157199">
    <property type="protein sequence ID" value="XBG61944.1"/>
    <property type="molecule type" value="Genomic_DNA"/>
</dbReference>
<evidence type="ECO:0000313" key="5">
    <source>
        <dbReference type="EMBL" id="XBG61944.1"/>
    </source>
</evidence>
<dbReference type="AlphaFoldDB" id="A0AAU7BV11"/>
<dbReference type="PANTHER" id="PTHR43280">
    <property type="entry name" value="ARAC-FAMILY TRANSCRIPTIONAL REGULATOR"/>
    <property type="match status" value="1"/>
</dbReference>
<organism evidence="5">
    <name type="scientific">Pontimicrobium sp. SW4</name>
    <dbReference type="NCBI Taxonomy" id="3153519"/>
    <lineage>
        <taxon>Bacteria</taxon>
        <taxon>Pseudomonadati</taxon>
        <taxon>Bacteroidota</taxon>
        <taxon>Flavobacteriia</taxon>
        <taxon>Flavobacteriales</taxon>
        <taxon>Flavobacteriaceae</taxon>
        <taxon>Pontimicrobium</taxon>
    </lineage>
</organism>
<dbReference type="PROSITE" id="PS01124">
    <property type="entry name" value="HTH_ARAC_FAMILY_2"/>
    <property type="match status" value="1"/>
</dbReference>
<reference evidence="5" key="1">
    <citation type="submission" date="2024-05" db="EMBL/GenBank/DDBJ databases">
        <title>Pontimicrobium maritimus sp. nov., isolated form sea water.</title>
        <authorList>
            <person name="Muhammad N."/>
            <person name="Vuong T.Q."/>
            <person name="Han H.L."/>
            <person name="Kim S.-G."/>
        </authorList>
    </citation>
    <scope>NUCLEOTIDE SEQUENCE</scope>
    <source>
        <strain evidence="5">SW4</strain>
    </source>
</reference>
<feature type="domain" description="HTH araC/xylS-type" evidence="4">
    <location>
        <begin position="185"/>
        <end position="283"/>
    </location>
</feature>
<name>A0AAU7BV11_9FLAO</name>
<evidence type="ECO:0000259" key="4">
    <source>
        <dbReference type="PROSITE" id="PS01124"/>
    </source>
</evidence>
<dbReference type="Gene3D" id="2.60.120.10">
    <property type="entry name" value="Jelly Rolls"/>
    <property type="match status" value="1"/>
</dbReference>
<dbReference type="GO" id="GO:0043565">
    <property type="term" value="F:sequence-specific DNA binding"/>
    <property type="evidence" value="ECO:0007669"/>
    <property type="project" value="InterPro"/>
</dbReference>
<keyword evidence="2" id="KW-0238">DNA-binding</keyword>
<dbReference type="Gene3D" id="1.10.10.60">
    <property type="entry name" value="Homeodomain-like"/>
    <property type="match status" value="2"/>
</dbReference>
<dbReference type="Pfam" id="PF22200">
    <property type="entry name" value="ExsA_N"/>
    <property type="match status" value="1"/>
</dbReference>
<evidence type="ECO:0000256" key="1">
    <source>
        <dbReference type="ARBA" id="ARBA00023015"/>
    </source>
</evidence>
<dbReference type="PROSITE" id="PS00041">
    <property type="entry name" value="HTH_ARAC_FAMILY_1"/>
    <property type="match status" value="1"/>
</dbReference>
<dbReference type="GO" id="GO:0003700">
    <property type="term" value="F:DNA-binding transcription factor activity"/>
    <property type="evidence" value="ECO:0007669"/>
    <property type="project" value="InterPro"/>
</dbReference>
<dbReference type="RefSeq" id="WP_347924820.1">
    <property type="nucleotide sequence ID" value="NZ_CP157199.1"/>
</dbReference>
<accession>A0AAU7BV11</accession>